<evidence type="ECO:0000313" key="1">
    <source>
        <dbReference type="EMBL" id="GIY66100.1"/>
    </source>
</evidence>
<gene>
    <name evidence="1" type="ORF">CDAR_116221</name>
</gene>
<evidence type="ECO:0000313" key="2">
    <source>
        <dbReference type="Proteomes" id="UP001054837"/>
    </source>
</evidence>
<reference evidence="1 2" key="1">
    <citation type="submission" date="2021-06" db="EMBL/GenBank/DDBJ databases">
        <title>Caerostris darwini draft genome.</title>
        <authorList>
            <person name="Kono N."/>
            <person name="Arakawa K."/>
        </authorList>
    </citation>
    <scope>NUCLEOTIDE SEQUENCE [LARGE SCALE GENOMIC DNA]</scope>
</reference>
<dbReference type="EMBL" id="BPLQ01012533">
    <property type="protein sequence ID" value="GIY66100.1"/>
    <property type="molecule type" value="Genomic_DNA"/>
</dbReference>
<protein>
    <submittedName>
        <fullName evidence="1">Uncharacterized protein</fullName>
    </submittedName>
</protein>
<proteinExistence type="predicted"/>
<organism evidence="1 2">
    <name type="scientific">Caerostris darwini</name>
    <dbReference type="NCBI Taxonomy" id="1538125"/>
    <lineage>
        <taxon>Eukaryota</taxon>
        <taxon>Metazoa</taxon>
        <taxon>Ecdysozoa</taxon>
        <taxon>Arthropoda</taxon>
        <taxon>Chelicerata</taxon>
        <taxon>Arachnida</taxon>
        <taxon>Araneae</taxon>
        <taxon>Araneomorphae</taxon>
        <taxon>Entelegynae</taxon>
        <taxon>Araneoidea</taxon>
        <taxon>Araneidae</taxon>
        <taxon>Caerostris</taxon>
    </lineage>
</organism>
<dbReference type="AlphaFoldDB" id="A0AAV4V798"/>
<sequence length="39" mass="4482">MLVSEMFIRITSRVMEQDSSLLTLTEKILSFGAFEAKCR</sequence>
<accession>A0AAV4V798</accession>
<keyword evidence="2" id="KW-1185">Reference proteome</keyword>
<comment type="caution">
    <text evidence="1">The sequence shown here is derived from an EMBL/GenBank/DDBJ whole genome shotgun (WGS) entry which is preliminary data.</text>
</comment>
<name>A0AAV4V798_9ARAC</name>
<dbReference type="Proteomes" id="UP001054837">
    <property type="component" value="Unassembled WGS sequence"/>
</dbReference>
<feature type="non-terminal residue" evidence="1">
    <location>
        <position position="39"/>
    </location>
</feature>